<gene>
    <name evidence="1" type="ORF">GCM10011609_88260</name>
</gene>
<comment type="caution">
    <text evidence="1">The sequence shown here is derived from an EMBL/GenBank/DDBJ whole genome shotgun (WGS) entry which is preliminary data.</text>
</comment>
<name>A0ABQ2ITU5_9PSEU</name>
<accession>A0ABQ2ITU5</accession>
<evidence type="ECO:0000313" key="1">
    <source>
        <dbReference type="EMBL" id="GGN30463.1"/>
    </source>
</evidence>
<keyword evidence="2" id="KW-1185">Reference proteome</keyword>
<sequence length="112" mass="12601">MIDKLLDPHRGILQPHESHARQYHLMHSEGIIAFAPDSWPGGSWVRPRFINTEDNREALRFARDLITHGEPVAGRVGDDQARAALLLGQPFSAPMQTTARLRSRATASPQQW</sequence>
<proteinExistence type="predicted"/>
<dbReference type="EMBL" id="BMNC01000040">
    <property type="protein sequence ID" value="GGN30463.1"/>
    <property type="molecule type" value="Genomic_DNA"/>
</dbReference>
<protein>
    <submittedName>
        <fullName evidence="1">Uncharacterized protein</fullName>
    </submittedName>
</protein>
<organism evidence="1 2">
    <name type="scientific">Lentzea pudingi</name>
    <dbReference type="NCBI Taxonomy" id="1789439"/>
    <lineage>
        <taxon>Bacteria</taxon>
        <taxon>Bacillati</taxon>
        <taxon>Actinomycetota</taxon>
        <taxon>Actinomycetes</taxon>
        <taxon>Pseudonocardiales</taxon>
        <taxon>Pseudonocardiaceae</taxon>
        <taxon>Lentzea</taxon>
    </lineage>
</organism>
<dbReference type="Proteomes" id="UP000597656">
    <property type="component" value="Unassembled WGS sequence"/>
</dbReference>
<evidence type="ECO:0000313" key="2">
    <source>
        <dbReference type="Proteomes" id="UP000597656"/>
    </source>
</evidence>
<reference evidence="2" key="1">
    <citation type="journal article" date="2019" name="Int. J. Syst. Evol. Microbiol.">
        <title>The Global Catalogue of Microorganisms (GCM) 10K type strain sequencing project: providing services to taxonomists for standard genome sequencing and annotation.</title>
        <authorList>
            <consortium name="The Broad Institute Genomics Platform"/>
            <consortium name="The Broad Institute Genome Sequencing Center for Infectious Disease"/>
            <person name="Wu L."/>
            <person name="Ma J."/>
        </authorList>
    </citation>
    <scope>NUCLEOTIDE SEQUENCE [LARGE SCALE GENOMIC DNA]</scope>
    <source>
        <strain evidence="2">CGMCC 4.7319</strain>
    </source>
</reference>